<keyword evidence="2" id="KW-1185">Reference proteome</keyword>
<dbReference type="EMBL" id="FQUE01000010">
    <property type="protein sequence ID" value="SHF67860.1"/>
    <property type="molecule type" value="Genomic_DNA"/>
</dbReference>
<organism evidence="1 2">
    <name type="scientific">Loktanella atrilutea</name>
    <dbReference type="NCBI Taxonomy" id="366533"/>
    <lineage>
        <taxon>Bacteria</taxon>
        <taxon>Pseudomonadati</taxon>
        <taxon>Pseudomonadota</taxon>
        <taxon>Alphaproteobacteria</taxon>
        <taxon>Rhodobacterales</taxon>
        <taxon>Roseobacteraceae</taxon>
        <taxon>Loktanella</taxon>
    </lineage>
</organism>
<reference evidence="2" key="1">
    <citation type="submission" date="2016-11" db="EMBL/GenBank/DDBJ databases">
        <authorList>
            <person name="Varghese N."/>
            <person name="Submissions S."/>
        </authorList>
    </citation>
    <scope>NUCLEOTIDE SEQUENCE [LARGE SCALE GENOMIC DNA]</scope>
    <source>
        <strain evidence="2">DSM 29326</strain>
    </source>
</reference>
<evidence type="ECO:0000313" key="2">
    <source>
        <dbReference type="Proteomes" id="UP000183987"/>
    </source>
</evidence>
<dbReference type="Proteomes" id="UP000183987">
    <property type="component" value="Unassembled WGS sequence"/>
</dbReference>
<evidence type="ECO:0000313" key="1">
    <source>
        <dbReference type="EMBL" id="SHF67860.1"/>
    </source>
</evidence>
<protein>
    <submittedName>
        <fullName evidence="1">Uncharacterized protein</fullName>
    </submittedName>
</protein>
<dbReference type="SUPFAM" id="SSF49313">
    <property type="entry name" value="Cadherin-like"/>
    <property type="match status" value="1"/>
</dbReference>
<dbReference type="InterPro" id="IPR015919">
    <property type="entry name" value="Cadherin-like_sf"/>
</dbReference>
<dbReference type="STRING" id="366533.SAMN05444339_11049"/>
<dbReference type="Pfam" id="PF05345">
    <property type="entry name" value="He_PIG"/>
    <property type="match status" value="1"/>
</dbReference>
<name>A0A1M5DLM8_LOKAT</name>
<dbReference type="AlphaFoldDB" id="A0A1M5DLM8"/>
<dbReference type="InterPro" id="IPR013783">
    <property type="entry name" value="Ig-like_fold"/>
</dbReference>
<proteinExistence type="predicted"/>
<gene>
    <name evidence="1" type="ORF">SAMN05444339_11049</name>
</gene>
<accession>A0A1M5DLM8</accession>
<dbReference type="RefSeq" id="WP_072858370.1">
    <property type="nucleotide sequence ID" value="NZ_FQUE01000010.1"/>
</dbReference>
<sequence>MPRITTFTITPDVVTPYTIILNRDERAQITVTGGEANLVLKISKTPAGEPIVILPGRGGVFDLFPQLLEGLVEGQPYAHNIWDETVKTDPILIASGTITCRPTIASAPVTYPTVINPNGKKTYFVTQAELDTIDADGPRETDVTYTVVQGLTGPVVAPLSITGNPSGGTVGAAYSFTPSVTGGRSPYTFALTAGTLPGGTTFNATTGAITGTPTTAQTRTGISIRVTDASGATATLSGLSITVAAAQVAPTATGGLADQSYTQGSGDKTVTVAGDFSNATGGTWSVVGAGASISAAGLVTIPTGSLRQAVTVTVTYTNAAGSASSAFSVTVAAAVPVTAIGASGWKATYPAPPTFAPDTAPQTLTVARAGFDAQAAPATITDALTLTKRIRKPYPDQATLTADQVALSDYIYATDAVPGVANNSLAVSPKPIANWILPDRRVVGNTLLLRVSAWHRDMRNREQVAAVKFIATDGTRTVSQVVSVSTLVGLGSYAHPVTAYECNLDISTLDDNAAITVNAEVYPHFGAAASVLSTAGTTAYREFRPQTYLKNVALAANPIYVYVAATGGDNATAAVSTNAATAKAAPCATVGGAISRAYEVNGRLDGVEIRLGEGTHTLSSGSSNAGRVQEIGELVITRDPAVARANVIVKYGSFIPYLGAAGSWWKFRDICVGKTNNAGFRGTAASPAYVVYEKVTTVDLGFKNEIISTADTYASLIEVDGIKPPVFVGVYPNLAMTIGCTAEITGAVDPWCLMGCAFSPITGVLTHVGNASSPGAIIAFNSFKVNSNDINGLYEARSRQVFACNVCENTNKSLGANLRVSADAATYDTSHVILVHNTFTGYGSAHRWNVFYDDTNGLNRTHELMAVKGNISSQINTKSDLFKSDGTRQGNWPYMFGVGCDGEFSQFIDAQGFGLGSSFAQNYPGLTASIGTSDTVRNDPLFVDYRGATAADGGTGGGNYALQSTSPAKNRVKPVLRFDLAGNTRSAVKASAGAYE</sequence>
<dbReference type="OrthoDB" id="7715662at2"/>
<dbReference type="GO" id="GO:0016020">
    <property type="term" value="C:membrane"/>
    <property type="evidence" value="ECO:0007669"/>
    <property type="project" value="InterPro"/>
</dbReference>
<dbReference type="GO" id="GO:0005509">
    <property type="term" value="F:calcium ion binding"/>
    <property type="evidence" value="ECO:0007669"/>
    <property type="project" value="InterPro"/>
</dbReference>
<dbReference type="Gene3D" id="2.60.40.10">
    <property type="entry name" value="Immunoglobulins"/>
    <property type="match status" value="1"/>
</dbReference>